<gene>
    <name evidence="1" type="ORF">HBA54_10945</name>
</gene>
<protein>
    <submittedName>
        <fullName evidence="1">Uncharacterized protein</fullName>
    </submittedName>
</protein>
<reference evidence="1" key="1">
    <citation type="submission" date="2020-03" db="EMBL/GenBank/DDBJ databases">
        <title>Genome of Pelagibius litoralis DSM 21314T.</title>
        <authorList>
            <person name="Wang G."/>
        </authorList>
    </citation>
    <scope>NUCLEOTIDE SEQUENCE</scope>
    <source>
        <strain evidence="1">DSM 21314</strain>
    </source>
</reference>
<dbReference type="Proteomes" id="UP000761264">
    <property type="component" value="Unassembled WGS sequence"/>
</dbReference>
<evidence type="ECO:0000313" key="1">
    <source>
        <dbReference type="EMBL" id="NIA69104.1"/>
    </source>
</evidence>
<dbReference type="AlphaFoldDB" id="A0A967CCK3"/>
<proteinExistence type="predicted"/>
<name>A0A967CCK3_9PROT</name>
<accession>A0A967CCK3</accession>
<dbReference type="RefSeq" id="WP_167224364.1">
    <property type="nucleotide sequence ID" value="NZ_JAAQPH010000007.1"/>
</dbReference>
<organism evidence="1 2">
    <name type="scientific">Pelagibius litoralis</name>
    <dbReference type="NCBI Taxonomy" id="374515"/>
    <lineage>
        <taxon>Bacteria</taxon>
        <taxon>Pseudomonadati</taxon>
        <taxon>Pseudomonadota</taxon>
        <taxon>Alphaproteobacteria</taxon>
        <taxon>Rhodospirillales</taxon>
        <taxon>Rhodovibrionaceae</taxon>
        <taxon>Pelagibius</taxon>
    </lineage>
</organism>
<keyword evidence="2" id="KW-1185">Reference proteome</keyword>
<dbReference type="EMBL" id="JAAQPH010000007">
    <property type="protein sequence ID" value="NIA69104.1"/>
    <property type="molecule type" value="Genomic_DNA"/>
</dbReference>
<sequence length="265" mass="29473">MAETIHPVYDAHLARIEPEDRLVVLARTIQAPDPGAETALKDSAVNWARFGETCLGQALYRHRAVFQNAAEAPVWSHLELSYFRNMVPADAVLDLVVKPQPTETGLLRAEILLTTPSSFVLPRDWQGSADRPERQASLEYIQVESAYLGEYRDVMRDYCGPAAAKLVRANKFGTFRAMETAAVLYRDPELKIDWNQIHLCELDAGSFDGFGKEFEAALREDSPDSADFAGTFAGLDRMRTVPRWTFNDPVVEADAAVGQEGQAEP</sequence>
<evidence type="ECO:0000313" key="2">
    <source>
        <dbReference type="Proteomes" id="UP000761264"/>
    </source>
</evidence>
<comment type="caution">
    <text evidence="1">The sequence shown here is derived from an EMBL/GenBank/DDBJ whole genome shotgun (WGS) entry which is preliminary data.</text>
</comment>